<dbReference type="SFLD" id="SFLDG01144">
    <property type="entry name" value="C2.B.4:_PGP_Like"/>
    <property type="match status" value="1"/>
</dbReference>
<evidence type="ECO:0000313" key="2">
    <source>
        <dbReference type="Proteomes" id="UP000824175"/>
    </source>
</evidence>
<accession>A0A9D1HP29</accession>
<dbReference type="InterPro" id="IPR000150">
    <property type="entry name" value="Cof"/>
</dbReference>
<proteinExistence type="predicted"/>
<dbReference type="Pfam" id="PF08282">
    <property type="entry name" value="Hydrolase_3"/>
    <property type="match status" value="1"/>
</dbReference>
<dbReference type="SUPFAM" id="SSF56784">
    <property type="entry name" value="HAD-like"/>
    <property type="match status" value="1"/>
</dbReference>
<dbReference type="NCBIfam" id="TIGR01484">
    <property type="entry name" value="HAD-SF-IIB"/>
    <property type="match status" value="1"/>
</dbReference>
<reference evidence="1" key="2">
    <citation type="journal article" date="2021" name="PeerJ">
        <title>Extensive microbial diversity within the chicken gut microbiome revealed by metagenomics and culture.</title>
        <authorList>
            <person name="Gilroy R."/>
            <person name="Ravi A."/>
            <person name="Getino M."/>
            <person name="Pursley I."/>
            <person name="Horton D.L."/>
            <person name="Alikhan N.F."/>
            <person name="Baker D."/>
            <person name="Gharbi K."/>
            <person name="Hall N."/>
            <person name="Watson M."/>
            <person name="Adriaenssens E.M."/>
            <person name="Foster-Nyarko E."/>
            <person name="Jarju S."/>
            <person name="Secka A."/>
            <person name="Antonio M."/>
            <person name="Oren A."/>
            <person name="Chaudhuri R.R."/>
            <person name="La Ragione R."/>
            <person name="Hildebrand F."/>
            <person name="Pallen M.J."/>
        </authorList>
    </citation>
    <scope>NUCLEOTIDE SEQUENCE</scope>
    <source>
        <strain evidence="1">CHK195-11698</strain>
    </source>
</reference>
<dbReference type="PANTHER" id="PTHR10000:SF53">
    <property type="entry name" value="5-AMINO-6-(5-PHOSPHO-D-RIBITYLAMINO)URACIL PHOSPHATASE YBJI-RELATED"/>
    <property type="match status" value="1"/>
</dbReference>
<dbReference type="GO" id="GO:0000287">
    <property type="term" value="F:magnesium ion binding"/>
    <property type="evidence" value="ECO:0007669"/>
    <property type="project" value="TreeGrafter"/>
</dbReference>
<gene>
    <name evidence="1" type="ORF">IAD15_07715</name>
</gene>
<dbReference type="Proteomes" id="UP000824175">
    <property type="component" value="Unassembled WGS sequence"/>
</dbReference>
<comment type="caution">
    <text evidence="1">The sequence shown here is derived from an EMBL/GenBank/DDBJ whole genome shotgun (WGS) entry which is preliminary data.</text>
</comment>
<dbReference type="PANTHER" id="PTHR10000">
    <property type="entry name" value="PHOSPHOSERINE PHOSPHATASE"/>
    <property type="match status" value="1"/>
</dbReference>
<reference evidence="1" key="1">
    <citation type="submission" date="2020-10" db="EMBL/GenBank/DDBJ databases">
        <authorList>
            <person name="Gilroy R."/>
        </authorList>
    </citation>
    <scope>NUCLEOTIDE SEQUENCE</scope>
    <source>
        <strain evidence="1">CHK195-11698</strain>
    </source>
</reference>
<organism evidence="1 2">
    <name type="scientific">Candidatus Fimiplasma intestinipullorum</name>
    <dbReference type="NCBI Taxonomy" id="2840825"/>
    <lineage>
        <taxon>Bacteria</taxon>
        <taxon>Bacillati</taxon>
        <taxon>Bacillota</taxon>
        <taxon>Clostridia</taxon>
        <taxon>Eubacteriales</taxon>
        <taxon>Candidatus Fimiplasma</taxon>
    </lineage>
</organism>
<dbReference type="CDD" id="cd07518">
    <property type="entry name" value="HAD_YbiV-Like"/>
    <property type="match status" value="1"/>
</dbReference>
<dbReference type="Gene3D" id="3.40.50.1000">
    <property type="entry name" value="HAD superfamily/HAD-like"/>
    <property type="match status" value="1"/>
</dbReference>
<dbReference type="Gene3D" id="3.30.1240.10">
    <property type="match status" value="1"/>
</dbReference>
<dbReference type="SFLD" id="SFLDS00003">
    <property type="entry name" value="Haloacid_Dehalogenase"/>
    <property type="match status" value="1"/>
</dbReference>
<dbReference type="InterPro" id="IPR036412">
    <property type="entry name" value="HAD-like_sf"/>
</dbReference>
<dbReference type="PROSITE" id="PS01229">
    <property type="entry name" value="COF_2"/>
    <property type="match status" value="1"/>
</dbReference>
<dbReference type="SFLD" id="SFLDG01140">
    <property type="entry name" value="C2.B:_Phosphomannomutase_and_P"/>
    <property type="match status" value="1"/>
</dbReference>
<dbReference type="InterPro" id="IPR023214">
    <property type="entry name" value="HAD_sf"/>
</dbReference>
<dbReference type="AlphaFoldDB" id="A0A9D1HP29"/>
<dbReference type="GO" id="GO:0005829">
    <property type="term" value="C:cytosol"/>
    <property type="evidence" value="ECO:0007669"/>
    <property type="project" value="TreeGrafter"/>
</dbReference>
<evidence type="ECO:0000313" key="1">
    <source>
        <dbReference type="EMBL" id="HIU13938.1"/>
    </source>
</evidence>
<sequence>MTIRMIAVDMDGTFLNHESCYDHARFLKAYGQMKEKGITFVVASGNPLRQLKGNFPEVADELTYIAENGAYIVDGTQQLFLDALDADNVQAIIACLKAHPDVMCWACTKDQSYALNSMSQEYFEMFLPYFPGVKRIEDFSLITDPILKFALYLPEKNVVERMADFASVTDDQVHVVDSGHYCVDLIPAHINKGEGMRFLMERLHLSQAEVMAFGDAGNDVEMLKSVTYGYVMANAKADMREQFAYQAPSNDDQGVLQIIEAYLADGTILNFKE</sequence>
<dbReference type="EMBL" id="DVMJ01000064">
    <property type="protein sequence ID" value="HIU13938.1"/>
    <property type="molecule type" value="Genomic_DNA"/>
</dbReference>
<dbReference type="InterPro" id="IPR006379">
    <property type="entry name" value="HAD-SF_hydro_IIB"/>
</dbReference>
<dbReference type="GO" id="GO:0016791">
    <property type="term" value="F:phosphatase activity"/>
    <property type="evidence" value="ECO:0007669"/>
    <property type="project" value="TreeGrafter"/>
</dbReference>
<dbReference type="NCBIfam" id="TIGR00099">
    <property type="entry name" value="Cof-subfamily"/>
    <property type="match status" value="1"/>
</dbReference>
<protein>
    <submittedName>
        <fullName evidence="1">HAD family phosphatase</fullName>
    </submittedName>
</protein>
<name>A0A9D1HP29_9FIRM</name>